<keyword evidence="5" id="KW-1185">Reference proteome</keyword>
<name>A0A8D2KWY0_VARKO</name>
<evidence type="ECO:0000256" key="2">
    <source>
        <dbReference type="ARBA" id="ARBA00023002"/>
    </source>
</evidence>
<feature type="domain" description="Flavodoxin-like fold" evidence="3">
    <location>
        <begin position="4"/>
        <end position="101"/>
    </location>
</feature>
<dbReference type="InterPro" id="IPR003680">
    <property type="entry name" value="Flavodoxin_fold"/>
</dbReference>
<evidence type="ECO:0000313" key="5">
    <source>
        <dbReference type="Proteomes" id="UP000694545"/>
    </source>
</evidence>
<dbReference type="PANTHER" id="PTHR10204:SF33">
    <property type="entry name" value="RIBOSYLDIHYDRONICOTINAMIDE DEHYDROGENASE [QUINONE]"/>
    <property type="match status" value="1"/>
</dbReference>
<dbReference type="InterPro" id="IPR051545">
    <property type="entry name" value="NAD(P)H_dehydrogenase_qn"/>
</dbReference>
<evidence type="ECO:0000313" key="4">
    <source>
        <dbReference type="Ensembl" id="ENSVKKP00000013463.1"/>
    </source>
</evidence>
<proteinExistence type="inferred from homology"/>
<feature type="domain" description="Flavodoxin-like fold" evidence="3">
    <location>
        <begin position="102"/>
        <end position="173"/>
    </location>
</feature>
<protein>
    <submittedName>
        <fullName evidence="4">N-ribosyldihydronicotinamide:quinone reductase 2</fullName>
    </submittedName>
</protein>
<gene>
    <name evidence="4" type="primary">NQO2</name>
</gene>
<dbReference type="GO" id="GO:0003955">
    <property type="term" value="F:NAD(P)H dehydrogenase (quinone) activity"/>
    <property type="evidence" value="ECO:0007669"/>
    <property type="project" value="TreeGrafter"/>
</dbReference>
<dbReference type="AlphaFoldDB" id="A0A8D2KWY0"/>
<dbReference type="GO" id="GO:0005829">
    <property type="term" value="C:cytosol"/>
    <property type="evidence" value="ECO:0007669"/>
    <property type="project" value="TreeGrafter"/>
</dbReference>
<dbReference type="Pfam" id="PF02525">
    <property type="entry name" value="Flavodoxin_2"/>
    <property type="match status" value="2"/>
</dbReference>
<keyword evidence="2" id="KW-0560">Oxidoreductase</keyword>
<organism evidence="4 5">
    <name type="scientific">Varanus komodoensis</name>
    <name type="common">Komodo dragon</name>
    <dbReference type="NCBI Taxonomy" id="61221"/>
    <lineage>
        <taxon>Eukaryota</taxon>
        <taxon>Metazoa</taxon>
        <taxon>Chordata</taxon>
        <taxon>Craniata</taxon>
        <taxon>Vertebrata</taxon>
        <taxon>Euteleostomi</taxon>
        <taxon>Lepidosauria</taxon>
        <taxon>Squamata</taxon>
        <taxon>Bifurcata</taxon>
        <taxon>Unidentata</taxon>
        <taxon>Episquamata</taxon>
        <taxon>Toxicofera</taxon>
        <taxon>Anguimorpha</taxon>
        <taxon>Paleoanguimorpha</taxon>
        <taxon>Varanoidea</taxon>
        <taxon>Varanidae</taxon>
        <taxon>Varanus</taxon>
    </lineage>
</organism>
<dbReference type="Gene3D" id="3.40.50.360">
    <property type="match status" value="2"/>
</dbReference>
<reference evidence="4" key="2">
    <citation type="submission" date="2025-09" db="UniProtKB">
        <authorList>
            <consortium name="Ensembl"/>
        </authorList>
    </citation>
    <scope>IDENTIFICATION</scope>
</reference>
<sequence>MAGKKVLIIYAHQEPKSMNGSLKTIAVEELTKQGCSVTVSDLYEMQFEPRTTRKDIVGNLHNPEEFNYGVEAWEACKHGCLSEDLIEEQRKVKEADLVIFQNKLALLSFTTGGDKGMYSKGGASGDIRYLLWPMQHGILHFCGFSILTPQICYAPESMTEDERVQILSSWMKRLRTIWEEKPIKCTPEWYYQ</sequence>
<accession>A0A8D2KWY0</accession>
<dbReference type="SUPFAM" id="SSF52218">
    <property type="entry name" value="Flavoproteins"/>
    <property type="match status" value="1"/>
</dbReference>
<dbReference type="PANTHER" id="PTHR10204">
    <property type="entry name" value="NAD P H OXIDOREDUCTASE-RELATED"/>
    <property type="match status" value="1"/>
</dbReference>
<dbReference type="FunFam" id="3.40.50.360:FF:000054">
    <property type="entry name" value="NAD(P)H dehydrogenase, quinone 1"/>
    <property type="match status" value="1"/>
</dbReference>
<dbReference type="Proteomes" id="UP000694545">
    <property type="component" value="Unplaced"/>
</dbReference>
<dbReference type="InterPro" id="IPR029039">
    <property type="entry name" value="Flavoprotein-like_sf"/>
</dbReference>
<evidence type="ECO:0000259" key="3">
    <source>
        <dbReference type="Pfam" id="PF02525"/>
    </source>
</evidence>
<reference evidence="4" key="1">
    <citation type="submission" date="2025-08" db="UniProtKB">
        <authorList>
            <consortium name="Ensembl"/>
        </authorList>
    </citation>
    <scope>IDENTIFICATION</scope>
</reference>
<evidence type="ECO:0000256" key="1">
    <source>
        <dbReference type="ARBA" id="ARBA00006252"/>
    </source>
</evidence>
<comment type="similarity">
    <text evidence="1">Belongs to the NAD(P)H dehydrogenase (quinone) family.</text>
</comment>
<dbReference type="Ensembl" id="ENSVKKT00000013787.1">
    <property type="protein sequence ID" value="ENSVKKP00000013463.1"/>
    <property type="gene ID" value="ENSVKKG00000009288.1"/>
</dbReference>